<dbReference type="Pfam" id="PF14759">
    <property type="entry name" value="Reductase_C"/>
    <property type="match status" value="1"/>
</dbReference>
<evidence type="ECO:0000256" key="2">
    <source>
        <dbReference type="ARBA" id="ARBA00022630"/>
    </source>
</evidence>
<evidence type="ECO:0000256" key="1">
    <source>
        <dbReference type="ARBA" id="ARBA00001974"/>
    </source>
</evidence>
<evidence type="ECO:0000256" key="3">
    <source>
        <dbReference type="ARBA" id="ARBA00022827"/>
    </source>
</evidence>
<dbReference type="InterPro" id="IPR028202">
    <property type="entry name" value="Reductase_C"/>
</dbReference>
<keyword evidence="9" id="KW-1185">Reference proteome</keyword>
<feature type="domain" description="Reductase C-terminal" evidence="7">
    <location>
        <begin position="333"/>
        <end position="400"/>
    </location>
</feature>
<dbReference type="Gene3D" id="3.30.390.30">
    <property type="match status" value="1"/>
</dbReference>
<dbReference type="SUPFAM" id="SSF51905">
    <property type="entry name" value="FAD/NAD(P)-binding domain"/>
    <property type="match status" value="2"/>
</dbReference>
<evidence type="ECO:0000313" key="9">
    <source>
        <dbReference type="Proteomes" id="UP001305606"/>
    </source>
</evidence>
<dbReference type="EMBL" id="CP117522">
    <property type="protein sequence ID" value="WNE95049.1"/>
    <property type="molecule type" value="Genomic_DNA"/>
</dbReference>
<dbReference type="SUPFAM" id="SSF55424">
    <property type="entry name" value="FAD/NAD-linked reductases, dimerisation (C-terminal) domain"/>
    <property type="match status" value="1"/>
</dbReference>
<gene>
    <name evidence="8" type="ORF">PS467_06655</name>
</gene>
<keyword evidence="3" id="KW-0274">FAD</keyword>
<name>A0ABY9UYW9_9ACTN</name>
<dbReference type="Gene3D" id="3.50.50.60">
    <property type="entry name" value="FAD/NAD(P)-binding domain"/>
    <property type="match status" value="2"/>
</dbReference>
<proteinExistence type="predicted"/>
<keyword evidence="2" id="KW-0285">Flavoprotein</keyword>
<feature type="domain" description="FAD/NAD(P)-binding" evidence="6">
    <location>
        <begin position="7"/>
        <end position="304"/>
    </location>
</feature>
<dbReference type="RefSeq" id="WP_311034425.1">
    <property type="nucleotide sequence ID" value="NZ_CP117522.1"/>
</dbReference>
<evidence type="ECO:0000259" key="7">
    <source>
        <dbReference type="Pfam" id="PF14759"/>
    </source>
</evidence>
<comment type="cofactor">
    <cofactor evidence="1">
        <name>FAD</name>
        <dbReference type="ChEBI" id="CHEBI:57692"/>
    </cofactor>
</comment>
<feature type="region of interest" description="Disordered" evidence="5">
    <location>
        <begin position="44"/>
        <end position="70"/>
    </location>
</feature>
<dbReference type="PANTHER" id="PTHR43557:SF2">
    <property type="entry name" value="RIESKE DOMAIN-CONTAINING PROTEIN-RELATED"/>
    <property type="match status" value="1"/>
</dbReference>
<evidence type="ECO:0000256" key="4">
    <source>
        <dbReference type="ARBA" id="ARBA00023002"/>
    </source>
</evidence>
<protein>
    <submittedName>
        <fullName evidence="8">FAD/NAD(P)-binding oxidoreductase</fullName>
    </submittedName>
</protein>
<dbReference type="Proteomes" id="UP001305606">
    <property type="component" value="Chromosome"/>
</dbReference>
<accession>A0ABY9UYW9</accession>
<keyword evidence="4" id="KW-0560">Oxidoreductase</keyword>
<dbReference type="Pfam" id="PF07992">
    <property type="entry name" value="Pyr_redox_2"/>
    <property type="match status" value="1"/>
</dbReference>
<evidence type="ECO:0000259" key="6">
    <source>
        <dbReference type="Pfam" id="PF07992"/>
    </source>
</evidence>
<dbReference type="InterPro" id="IPR023753">
    <property type="entry name" value="FAD/NAD-binding_dom"/>
</dbReference>
<evidence type="ECO:0000313" key="8">
    <source>
        <dbReference type="EMBL" id="WNE95049.1"/>
    </source>
</evidence>
<reference evidence="8 9" key="1">
    <citation type="submission" date="2023-02" db="EMBL/GenBank/DDBJ databases">
        <title>Streptomyces sp. SCA4-21 with antifungal activity against Fusarium oxysporum f. sp. cubense, Streptomyces sp. SCA2-17 with antifungal activity against Fusarium oxysporum f. sp. cubense.</title>
        <authorList>
            <person name="Qi D."/>
        </authorList>
    </citation>
    <scope>NUCLEOTIDE SEQUENCE [LARGE SCALE GENOMIC DNA]</scope>
    <source>
        <strain evidence="8 9">SCA4-21</strain>
    </source>
</reference>
<dbReference type="InterPro" id="IPR016156">
    <property type="entry name" value="FAD/NAD-linked_Rdtase_dimer_sf"/>
</dbReference>
<dbReference type="PRINTS" id="PR00411">
    <property type="entry name" value="PNDRDTASEI"/>
</dbReference>
<dbReference type="InterPro" id="IPR050446">
    <property type="entry name" value="FAD-oxidoreductase/Apoptosis"/>
</dbReference>
<organism evidence="8 9">
    <name type="scientific">Streptomyces luomodiensis</name>
    <dbReference type="NCBI Taxonomy" id="3026192"/>
    <lineage>
        <taxon>Bacteria</taxon>
        <taxon>Bacillati</taxon>
        <taxon>Actinomycetota</taxon>
        <taxon>Actinomycetes</taxon>
        <taxon>Kitasatosporales</taxon>
        <taxon>Streptomycetaceae</taxon>
        <taxon>Streptomyces</taxon>
    </lineage>
</organism>
<dbReference type="InterPro" id="IPR036188">
    <property type="entry name" value="FAD/NAD-bd_sf"/>
</dbReference>
<dbReference type="PRINTS" id="PR00368">
    <property type="entry name" value="FADPNR"/>
</dbReference>
<sequence>MTTVATVTVVGASLAGLHAARGLRSQGYDGRLVIVGEERHRPYDRPPLSKEFLTGEFPTGDGDPGEGPGRLALTDPEEEAELDAEWLLGVRAEALDTAAGEIRLAGGRTLRTDGVVIATGATPRTLPFPHPAGVHTLRTLDDAIRLRAALRAGAARVVVIGAGFIGAEVASSCAALGLDVTVVEAAPLPLVPQLGEEMARVCAALHARGGVTLLCGAGVAGLRGGGRVTGVELADGRVLPADVVVVGVGVRPAAGWLEGSGLALDDGVRCDQGCVTALPNVVAVGDVARLAQPGTARTVRAEHWTSGMLQGAVAARNLLAGSTVEPFEALPCFWSDQYGARIQYAGRRAPGDTVRVLEGDPADGGGFLAVYERDGMPTAALGIDRPRPFTRLRRELARAPQPAGR</sequence>
<dbReference type="PANTHER" id="PTHR43557">
    <property type="entry name" value="APOPTOSIS-INDUCING FACTOR 1"/>
    <property type="match status" value="1"/>
</dbReference>
<evidence type="ECO:0000256" key="5">
    <source>
        <dbReference type="SAM" id="MobiDB-lite"/>
    </source>
</evidence>